<dbReference type="AlphaFoldDB" id="A0A239NPV8"/>
<dbReference type="RefSeq" id="WP_245871172.1">
    <property type="nucleotide sequence ID" value="NZ_FZPH01000010.1"/>
</dbReference>
<gene>
    <name evidence="2" type="ORF">SAMN05421812_11013</name>
</gene>
<evidence type="ECO:0000259" key="1">
    <source>
        <dbReference type="Pfam" id="PF22548"/>
    </source>
</evidence>
<protein>
    <recommendedName>
        <fullName evidence="1">TOTE conflict system primase domain-containing protein</fullName>
    </recommendedName>
</protein>
<sequence>MGGVDEFAGLRREVERLRAENARLARLLELRGQDIGPAPEQLAAPVAAPGLVTMNSPVRDKLDLFTSLFQARNDVYATRWENRRLGTAGWSPAVAGGWRKGMDRRSAAYLPRTAEVVAAHLVGDVFMGLYPLMTGNTCHFVVADFDGPTAMLDALAYTKAARTSGAPTGLEISQSGRGAHVWIFFAGPVLAAVARGVGTVLLHEAMVLRGSMDLRSYDRLFPNQDVLPEGGFGNLIAAPLQGRRRNDHGLTTFLDLATLEPYEDQWAFLSTLDRLSPGDAERLARQAKRATTGTDVASMSRSAATRVHPALPLEVHAEVGAGLSIDAAQLTPAALATFKHVAAMANPKFYELQRLRKSTWDTPRFIRGYDLTLD</sequence>
<reference evidence="2 3" key="1">
    <citation type="submission" date="2017-06" db="EMBL/GenBank/DDBJ databases">
        <authorList>
            <person name="Kim H.J."/>
            <person name="Triplett B.A."/>
        </authorList>
    </citation>
    <scope>NUCLEOTIDE SEQUENCE [LARGE SCALE GENOMIC DNA]</scope>
    <source>
        <strain evidence="2 3">CGMCC 4.5593</strain>
    </source>
</reference>
<proteinExistence type="predicted"/>
<organism evidence="2 3">
    <name type="scientific">Asanoa hainanensis</name>
    <dbReference type="NCBI Taxonomy" id="560556"/>
    <lineage>
        <taxon>Bacteria</taxon>
        <taxon>Bacillati</taxon>
        <taxon>Actinomycetota</taxon>
        <taxon>Actinomycetes</taxon>
        <taxon>Micromonosporales</taxon>
        <taxon>Micromonosporaceae</taxon>
        <taxon>Asanoa</taxon>
    </lineage>
</organism>
<dbReference type="InterPro" id="IPR054347">
    <property type="entry name" value="TOTE_primase"/>
</dbReference>
<dbReference type="Proteomes" id="UP000198362">
    <property type="component" value="Unassembled WGS sequence"/>
</dbReference>
<accession>A0A239NPV8</accession>
<dbReference type="Pfam" id="PF22548">
    <property type="entry name" value="AEP-TOTE"/>
    <property type="match status" value="1"/>
</dbReference>
<evidence type="ECO:0000313" key="3">
    <source>
        <dbReference type="Proteomes" id="UP000198362"/>
    </source>
</evidence>
<keyword evidence="3" id="KW-1185">Reference proteome</keyword>
<evidence type="ECO:0000313" key="2">
    <source>
        <dbReference type="EMBL" id="SNT56692.1"/>
    </source>
</evidence>
<dbReference type="EMBL" id="FZPH01000010">
    <property type="protein sequence ID" value="SNT56692.1"/>
    <property type="molecule type" value="Genomic_DNA"/>
</dbReference>
<name>A0A239NPV8_9ACTN</name>
<feature type="domain" description="TOTE conflict system primase" evidence="1">
    <location>
        <begin position="60"/>
        <end position="280"/>
    </location>
</feature>